<evidence type="ECO:0000256" key="2">
    <source>
        <dbReference type="ARBA" id="ARBA00023015"/>
    </source>
</evidence>
<dbReference type="PANTHER" id="PTHR43133:SF8">
    <property type="entry name" value="RNA POLYMERASE SIGMA FACTOR HI_1459-RELATED"/>
    <property type="match status" value="1"/>
</dbReference>
<evidence type="ECO:0000313" key="8">
    <source>
        <dbReference type="EMBL" id="CCH56085.1"/>
    </source>
</evidence>
<dbReference type="NCBIfam" id="TIGR02937">
    <property type="entry name" value="sigma70-ECF"/>
    <property type="match status" value="1"/>
</dbReference>
<dbReference type="Pfam" id="PF08281">
    <property type="entry name" value="Sigma70_r4_2"/>
    <property type="match status" value="1"/>
</dbReference>
<dbReference type="GO" id="GO:0003677">
    <property type="term" value="F:DNA binding"/>
    <property type="evidence" value="ECO:0007669"/>
    <property type="project" value="UniProtKB-KW"/>
</dbReference>
<evidence type="ECO:0000313" key="9">
    <source>
        <dbReference type="Proteomes" id="UP000009309"/>
    </source>
</evidence>
<dbReference type="Gene3D" id="1.10.1740.10">
    <property type="match status" value="1"/>
</dbReference>
<evidence type="ECO:0000256" key="4">
    <source>
        <dbReference type="ARBA" id="ARBA00023125"/>
    </source>
</evidence>
<dbReference type="Gene3D" id="1.10.10.10">
    <property type="entry name" value="Winged helix-like DNA-binding domain superfamily/Winged helix DNA-binding domain"/>
    <property type="match status" value="1"/>
</dbReference>
<sequence>MLFRKRSSFSENDLLSVIEACRAQNAQAQRVLFKQFFGYAKSVCMRYSSTVEEAEEVLNESFLKVFQHLHQYDTSQPFKAWLRAILVNTAISYYRRYHKNEPDSTLENSPEPSFDDDILDRITAEEILALVQELPPVWRTVFNLHVVDGYSLREIADLLPSNEATVRSHFLRARQRLQQLIKRHYPHFFLTDIRPYER</sequence>
<keyword evidence="9" id="KW-1185">Reference proteome</keyword>
<dbReference type="GO" id="GO:0016987">
    <property type="term" value="F:sigma factor activity"/>
    <property type="evidence" value="ECO:0007669"/>
    <property type="project" value="UniProtKB-KW"/>
</dbReference>
<dbReference type="InterPro" id="IPR013249">
    <property type="entry name" value="RNA_pol_sigma70_r4_t2"/>
</dbReference>
<evidence type="ECO:0000259" key="7">
    <source>
        <dbReference type="Pfam" id="PF08281"/>
    </source>
</evidence>
<evidence type="ECO:0000256" key="5">
    <source>
        <dbReference type="ARBA" id="ARBA00023163"/>
    </source>
</evidence>
<dbReference type="STRING" id="1185876.BN8_05395"/>
<feature type="domain" description="RNA polymerase sigma factor 70 region 4 type 2" evidence="7">
    <location>
        <begin position="125"/>
        <end position="177"/>
    </location>
</feature>
<dbReference type="Pfam" id="PF04542">
    <property type="entry name" value="Sigma70_r2"/>
    <property type="match status" value="1"/>
</dbReference>
<dbReference type="AlphaFoldDB" id="I2GQA7"/>
<dbReference type="EMBL" id="CAIT01000009">
    <property type="protein sequence ID" value="CCH56085.1"/>
    <property type="molecule type" value="Genomic_DNA"/>
</dbReference>
<dbReference type="InterPro" id="IPR013325">
    <property type="entry name" value="RNA_pol_sigma_r2"/>
</dbReference>
<keyword evidence="3" id="KW-0731">Sigma factor</keyword>
<comment type="similarity">
    <text evidence="1">Belongs to the sigma-70 factor family. ECF subfamily.</text>
</comment>
<dbReference type="InterPro" id="IPR007627">
    <property type="entry name" value="RNA_pol_sigma70_r2"/>
</dbReference>
<proteinExistence type="inferred from homology"/>
<organism evidence="8 9">
    <name type="scientific">Fibrisoma limi BUZ 3</name>
    <dbReference type="NCBI Taxonomy" id="1185876"/>
    <lineage>
        <taxon>Bacteria</taxon>
        <taxon>Pseudomonadati</taxon>
        <taxon>Bacteroidota</taxon>
        <taxon>Cytophagia</taxon>
        <taxon>Cytophagales</taxon>
        <taxon>Spirosomataceae</taxon>
        <taxon>Fibrisoma</taxon>
    </lineage>
</organism>
<gene>
    <name evidence="8" type="ORF">BN8_05395</name>
</gene>
<accession>I2GQA7</accession>
<dbReference type="OrthoDB" id="941544at2"/>
<protein>
    <submittedName>
        <fullName evidence="8">RNA polymerase, sigma-24 subunit, ECF subfamily</fullName>
    </submittedName>
</protein>
<dbReference type="RefSeq" id="WP_009284650.1">
    <property type="nucleotide sequence ID" value="NZ_CAIT01000009.1"/>
</dbReference>
<dbReference type="Proteomes" id="UP000009309">
    <property type="component" value="Unassembled WGS sequence"/>
</dbReference>
<dbReference type="InterPro" id="IPR036388">
    <property type="entry name" value="WH-like_DNA-bd_sf"/>
</dbReference>
<comment type="caution">
    <text evidence="8">The sequence shown here is derived from an EMBL/GenBank/DDBJ whole genome shotgun (WGS) entry which is preliminary data.</text>
</comment>
<keyword evidence="5" id="KW-0804">Transcription</keyword>
<dbReference type="eggNOG" id="COG1595">
    <property type="taxonomic scope" value="Bacteria"/>
</dbReference>
<evidence type="ECO:0000256" key="3">
    <source>
        <dbReference type="ARBA" id="ARBA00023082"/>
    </source>
</evidence>
<dbReference type="PANTHER" id="PTHR43133">
    <property type="entry name" value="RNA POLYMERASE ECF-TYPE SIGMA FACTO"/>
    <property type="match status" value="1"/>
</dbReference>
<dbReference type="SUPFAM" id="SSF88946">
    <property type="entry name" value="Sigma2 domain of RNA polymerase sigma factors"/>
    <property type="match status" value="1"/>
</dbReference>
<dbReference type="InterPro" id="IPR014284">
    <property type="entry name" value="RNA_pol_sigma-70_dom"/>
</dbReference>
<dbReference type="InterPro" id="IPR039425">
    <property type="entry name" value="RNA_pol_sigma-70-like"/>
</dbReference>
<keyword evidence="4" id="KW-0238">DNA-binding</keyword>
<dbReference type="InterPro" id="IPR013324">
    <property type="entry name" value="RNA_pol_sigma_r3/r4-like"/>
</dbReference>
<keyword evidence="2" id="KW-0805">Transcription regulation</keyword>
<dbReference type="GO" id="GO:0006352">
    <property type="term" value="P:DNA-templated transcription initiation"/>
    <property type="evidence" value="ECO:0007669"/>
    <property type="project" value="InterPro"/>
</dbReference>
<reference evidence="8 9" key="1">
    <citation type="journal article" date="2012" name="J. Bacteriol.">
        <title>Genome Sequence of the Filamentous Bacterium Fibrisoma limi BUZ 3T.</title>
        <authorList>
            <person name="Filippini M."/>
            <person name="Qi W."/>
            <person name="Jaenicke S."/>
            <person name="Goesmann A."/>
            <person name="Smits T.H."/>
            <person name="Bagheri H.C."/>
        </authorList>
    </citation>
    <scope>NUCLEOTIDE SEQUENCE [LARGE SCALE GENOMIC DNA]</scope>
    <source>
        <strain evidence="9">BUZ 3T</strain>
    </source>
</reference>
<evidence type="ECO:0000256" key="1">
    <source>
        <dbReference type="ARBA" id="ARBA00010641"/>
    </source>
</evidence>
<name>I2GQA7_9BACT</name>
<evidence type="ECO:0000259" key="6">
    <source>
        <dbReference type="Pfam" id="PF04542"/>
    </source>
</evidence>
<dbReference type="SUPFAM" id="SSF88659">
    <property type="entry name" value="Sigma3 and sigma4 domains of RNA polymerase sigma factors"/>
    <property type="match status" value="1"/>
</dbReference>
<feature type="domain" description="RNA polymerase sigma-70 region 2" evidence="6">
    <location>
        <begin position="33"/>
        <end position="97"/>
    </location>
</feature>